<feature type="transmembrane region" description="Helical" evidence="2">
    <location>
        <begin position="38"/>
        <end position="60"/>
    </location>
</feature>
<dbReference type="Proteomes" id="UP001602245">
    <property type="component" value="Unassembled WGS sequence"/>
</dbReference>
<dbReference type="EMBL" id="JBIAZU010000004">
    <property type="protein sequence ID" value="MFF5292321.1"/>
    <property type="molecule type" value="Genomic_DNA"/>
</dbReference>
<evidence type="ECO:0000256" key="1">
    <source>
        <dbReference type="SAM" id="MobiDB-lite"/>
    </source>
</evidence>
<keyword evidence="2" id="KW-0812">Transmembrane</keyword>
<accession>A0ABW6WJE7</accession>
<dbReference type="RefSeq" id="WP_020513481.1">
    <property type="nucleotide sequence ID" value="NZ_JBIAZU010000004.1"/>
</dbReference>
<sequence>MDLHDRLSTIAGPAGATSAEQADADVARGRRALRRRRAFRSAGASAFAVAALAAAVTYGARGDSAPPAPPTNAAPATADTKAGPAGAATRLVAYQGEQPKGFTIDKVPAGWEIQGVNQAVLTIAPTNAKDKNPDSFVDKIAIMLQSKDDTSTPTGTAVKVGDKPGVINVGLGTDHGKNLWVKEPNGIWLLVQIWDASGWSDAAMVEFGDGIHVLPGAVQGRG</sequence>
<keyword evidence="4" id="KW-1185">Reference proteome</keyword>
<feature type="region of interest" description="Disordered" evidence="1">
    <location>
        <begin position="60"/>
        <end position="82"/>
    </location>
</feature>
<evidence type="ECO:0000313" key="4">
    <source>
        <dbReference type="Proteomes" id="UP001602245"/>
    </source>
</evidence>
<proteinExistence type="predicted"/>
<name>A0ABW6WJE7_9ACTN</name>
<comment type="caution">
    <text evidence="3">The sequence shown here is derived from an EMBL/GenBank/DDBJ whole genome shotgun (WGS) entry which is preliminary data.</text>
</comment>
<feature type="region of interest" description="Disordered" evidence="1">
    <location>
        <begin position="1"/>
        <end position="23"/>
    </location>
</feature>
<evidence type="ECO:0000256" key="2">
    <source>
        <dbReference type="SAM" id="Phobius"/>
    </source>
</evidence>
<reference evidence="3 4" key="1">
    <citation type="submission" date="2024-10" db="EMBL/GenBank/DDBJ databases">
        <title>The Natural Products Discovery Center: Release of the First 8490 Sequenced Strains for Exploring Actinobacteria Biosynthetic Diversity.</title>
        <authorList>
            <person name="Kalkreuter E."/>
            <person name="Kautsar S.A."/>
            <person name="Yang D."/>
            <person name="Bader C.D."/>
            <person name="Teijaro C.N."/>
            <person name="Fluegel L."/>
            <person name="Davis C.M."/>
            <person name="Simpson J.R."/>
            <person name="Lauterbach L."/>
            <person name="Steele A.D."/>
            <person name="Gui C."/>
            <person name="Meng S."/>
            <person name="Li G."/>
            <person name="Viehrig K."/>
            <person name="Ye F."/>
            <person name="Su P."/>
            <person name="Kiefer A.F."/>
            <person name="Nichols A."/>
            <person name="Cepeda A.J."/>
            <person name="Yan W."/>
            <person name="Fan B."/>
            <person name="Jiang Y."/>
            <person name="Adhikari A."/>
            <person name="Zheng C.-J."/>
            <person name="Schuster L."/>
            <person name="Cowan T.M."/>
            <person name="Smanski M.J."/>
            <person name="Chevrette M.G."/>
            <person name="De Carvalho L.P.S."/>
            <person name="Shen B."/>
        </authorList>
    </citation>
    <scope>NUCLEOTIDE SEQUENCE [LARGE SCALE GENOMIC DNA]</scope>
    <source>
        <strain evidence="3 4">NPDC000087</strain>
    </source>
</reference>
<protein>
    <submittedName>
        <fullName evidence="3">Uncharacterized protein</fullName>
    </submittedName>
</protein>
<keyword evidence="2" id="KW-1133">Transmembrane helix</keyword>
<feature type="compositionally biased region" description="Low complexity" evidence="1">
    <location>
        <begin position="73"/>
        <end position="82"/>
    </location>
</feature>
<keyword evidence="2" id="KW-0472">Membrane</keyword>
<evidence type="ECO:0000313" key="3">
    <source>
        <dbReference type="EMBL" id="MFF5292321.1"/>
    </source>
</evidence>
<gene>
    <name evidence="3" type="ORF">ACFY35_23005</name>
</gene>
<organism evidence="3 4">
    <name type="scientific">Paractinoplanes globisporus</name>
    <dbReference type="NCBI Taxonomy" id="113565"/>
    <lineage>
        <taxon>Bacteria</taxon>
        <taxon>Bacillati</taxon>
        <taxon>Actinomycetota</taxon>
        <taxon>Actinomycetes</taxon>
        <taxon>Micromonosporales</taxon>
        <taxon>Micromonosporaceae</taxon>
        <taxon>Paractinoplanes</taxon>
    </lineage>
</organism>